<dbReference type="AlphaFoldDB" id="A0A0U2Z6D3"/>
<dbReference type="SMART" id="SM00945">
    <property type="entry name" value="ProQ"/>
    <property type="match status" value="1"/>
</dbReference>
<dbReference type="InterPro" id="IPR023529">
    <property type="entry name" value="ProQ"/>
</dbReference>
<dbReference type="RefSeq" id="WP_062479663.1">
    <property type="nucleotide sequence ID" value="NZ_CP013650.1"/>
</dbReference>
<reference evidence="7 8" key="1">
    <citation type="submission" date="2015-12" db="EMBL/GenBank/DDBJ databases">
        <title>Complete genome of Lacimicrobium alkaliphilum KCTC 32984.</title>
        <authorList>
            <person name="Kim S.-G."/>
            <person name="Lee Y.-J."/>
        </authorList>
    </citation>
    <scope>NUCLEOTIDE SEQUENCE [LARGE SCALE GENOMIC DNA]</scope>
    <source>
        <strain evidence="7 8">YelD216</strain>
    </source>
</reference>
<feature type="region of interest" description="Disordered" evidence="5">
    <location>
        <begin position="94"/>
        <end position="173"/>
    </location>
</feature>
<comment type="similarity">
    <text evidence="4">Belongs to the ProQ family.</text>
</comment>
<feature type="domain" description="ProQ/FinO" evidence="6">
    <location>
        <begin position="6"/>
        <end position="120"/>
    </location>
</feature>
<evidence type="ECO:0000256" key="3">
    <source>
        <dbReference type="ARBA" id="ARBA00023186"/>
    </source>
</evidence>
<evidence type="ECO:0000259" key="6">
    <source>
        <dbReference type="SMART" id="SM00945"/>
    </source>
</evidence>
<comment type="subcellular location">
    <subcellularLocation>
        <location evidence="4">Cytoplasm</location>
    </subcellularLocation>
</comment>
<dbReference type="NCBIfam" id="NF003434">
    <property type="entry name" value="PRK04950.1"/>
    <property type="match status" value="1"/>
</dbReference>
<keyword evidence="2 4" id="KW-0694">RNA-binding</keyword>
<dbReference type="STRING" id="1526571.AT746_09480"/>
<dbReference type="Gene3D" id="1.10.1710.10">
    <property type="entry name" value="ProQ/FinO domain"/>
    <property type="match status" value="1"/>
</dbReference>
<sequence length="227" mass="24758">MDNPQQKFSNSKEVIAFLAETFPACFSTQGEAKPLKIGIFQDLAERLAGDERISKTMLRTSLRHYTNSWRYLHAVTEGAHRVDLDGKQDAVVDKEHAEHAKTQLAESKEKAALRRKENKDKAARPSTGQKKTPRAKVTDGTKANRSANNGANGTKSSSAKPIKRTPPAKLSDKDLVAGTQVTVKLGKVPVEGTISEIAKEGVHVQLSTGMVVKVPADTLRLLTPPKR</sequence>
<dbReference type="KEGG" id="lal:AT746_09480"/>
<comment type="function">
    <text evidence="4">RNA chaperone with significant RNA binding, RNA strand exchange and RNA duplexing activities.</text>
</comment>
<proteinExistence type="inferred from homology"/>
<dbReference type="PANTHER" id="PTHR38106">
    <property type="entry name" value="RNA CHAPERONE PROQ"/>
    <property type="match status" value="1"/>
</dbReference>
<evidence type="ECO:0000256" key="1">
    <source>
        <dbReference type="ARBA" id="ARBA00022490"/>
    </source>
</evidence>
<keyword evidence="1 4" id="KW-0963">Cytoplasm</keyword>
<keyword evidence="8" id="KW-1185">Reference proteome</keyword>
<dbReference type="Pfam" id="PF17516">
    <property type="entry name" value="ProQ_C"/>
    <property type="match status" value="1"/>
</dbReference>
<organism evidence="7 8">
    <name type="scientific">Lacimicrobium alkaliphilum</name>
    <dbReference type="NCBI Taxonomy" id="1526571"/>
    <lineage>
        <taxon>Bacteria</taxon>
        <taxon>Pseudomonadati</taxon>
        <taxon>Pseudomonadota</taxon>
        <taxon>Gammaproteobacteria</taxon>
        <taxon>Alteromonadales</taxon>
        <taxon>Alteromonadaceae</taxon>
        <taxon>Lacimicrobium</taxon>
    </lineage>
</organism>
<dbReference type="Pfam" id="PF04352">
    <property type="entry name" value="ProQ"/>
    <property type="match status" value="1"/>
</dbReference>
<evidence type="ECO:0000256" key="2">
    <source>
        <dbReference type="ARBA" id="ARBA00022884"/>
    </source>
</evidence>
<dbReference type="InterPro" id="IPR036442">
    <property type="entry name" value="ProQ/FinO_sf"/>
</dbReference>
<dbReference type="EMBL" id="CP013650">
    <property type="protein sequence ID" value="ALS98467.1"/>
    <property type="molecule type" value="Genomic_DNA"/>
</dbReference>
<name>A0A0U2Z6D3_9ALTE</name>
<evidence type="ECO:0000256" key="5">
    <source>
        <dbReference type="SAM" id="MobiDB-lite"/>
    </source>
</evidence>
<dbReference type="Proteomes" id="UP000068447">
    <property type="component" value="Chromosome"/>
</dbReference>
<accession>A0A0U2Z6D3</accession>
<dbReference type="PANTHER" id="PTHR38106:SF1">
    <property type="entry name" value="RNA CHAPERONE PROQ"/>
    <property type="match status" value="1"/>
</dbReference>
<dbReference type="GO" id="GO:0033592">
    <property type="term" value="F:RNA strand annealing activity"/>
    <property type="evidence" value="ECO:0007669"/>
    <property type="project" value="UniProtKB-UniRule"/>
</dbReference>
<dbReference type="HAMAP" id="MF_00749">
    <property type="entry name" value="ProQ"/>
    <property type="match status" value="1"/>
</dbReference>
<dbReference type="GO" id="GO:0034057">
    <property type="term" value="F:RNA strand-exchange activity"/>
    <property type="evidence" value="ECO:0007669"/>
    <property type="project" value="UniProtKB-UniRule"/>
</dbReference>
<dbReference type="GO" id="GO:0010608">
    <property type="term" value="P:post-transcriptional regulation of gene expression"/>
    <property type="evidence" value="ECO:0007669"/>
    <property type="project" value="InterPro"/>
</dbReference>
<feature type="compositionally biased region" description="Polar residues" evidence="5">
    <location>
        <begin position="141"/>
        <end position="159"/>
    </location>
</feature>
<dbReference type="SUPFAM" id="SSF48657">
    <property type="entry name" value="FinO-like"/>
    <property type="match status" value="1"/>
</dbReference>
<evidence type="ECO:0000256" key="4">
    <source>
        <dbReference type="HAMAP-Rule" id="MF_00749"/>
    </source>
</evidence>
<dbReference type="GO" id="GO:0005829">
    <property type="term" value="C:cytosol"/>
    <property type="evidence" value="ECO:0007669"/>
    <property type="project" value="TreeGrafter"/>
</dbReference>
<dbReference type="OrthoDB" id="8421419at2"/>
<protein>
    <recommendedName>
        <fullName evidence="4">RNA chaperone ProQ</fullName>
    </recommendedName>
</protein>
<evidence type="ECO:0000313" key="7">
    <source>
        <dbReference type="EMBL" id="ALS98467.1"/>
    </source>
</evidence>
<gene>
    <name evidence="4" type="primary">proQ</name>
    <name evidence="7" type="ORF">AT746_09480</name>
</gene>
<dbReference type="InterPro" id="IPR035236">
    <property type="entry name" value="ProQ_C"/>
</dbReference>
<keyword evidence="3 4" id="KW-0143">Chaperone</keyword>
<feature type="compositionally biased region" description="Basic and acidic residues" evidence="5">
    <location>
        <begin position="94"/>
        <end position="123"/>
    </location>
</feature>
<evidence type="ECO:0000313" key="8">
    <source>
        <dbReference type="Proteomes" id="UP000068447"/>
    </source>
</evidence>
<dbReference type="InterPro" id="IPR016103">
    <property type="entry name" value="ProQ/FinO"/>
</dbReference>